<dbReference type="PROSITE" id="PS51012">
    <property type="entry name" value="ABC_TM2"/>
    <property type="match status" value="1"/>
</dbReference>
<keyword evidence="9" id="KW-0625">Polysaccharide transport</keyword>
<evidence type="ECO:0000256" key="10">
    <source>
        <dbReference type="ARBA" id="ARBA00023136"/>
    </source>
</evidence>
<evidence type="ECO:0000259" key="12">
    <source>
        <dbReference type="PROSITE" id="PS51012"/>
    </source>
</evidence>
<feature type="transmembrane region" description="Helical" evidence="11">
    <location>
        <begin position="36"/>
        <end position="59"/>
    </location>
</feature>
<name>A0A1X7A290_9RHOB</name>
<evidence type="ECO:0000256" key="1">
    <source>
        <dbReference type="ARBA" id="ARBA00004651"/>
    </source>
</evidence>
<keyword evidence="5" id="KW-0762">Sugar transport</keyword>
<feature type="transmembrane region" description="Helical" evidence="11">
    <location>
        <begin position="111"/>
        <end position="136"/>
    </location>
</feature>
<accession>A0A1X7A290</accession>
<dbReference type="PRINTS" id="PR00164">
    <property type="entry name" value="ABC2TRNSPORT"/>
</dbReference>
<evidence type="ECO:0000256" key="8">
    <source>
        <dbReference type="ARBA" id="ARBA00022989"/>
    </source>
</evidence>
<keyword evidence="10 11" id="KW-0472">Membrane</keyword>
<comment type="subcellular location">
    <subcellularLocation>
        <location evidence="11">Cell inner membrane</location>
        <topology evidence="11">Multi-pass membrane protein</topology>
    </subcellularLocation>
    <subcellularLocation>
        <location evidence="1">Cell membrane</location>
        <topology evidence="1">Multi-pass membrane protein</topology>
    </subcellularLocation>
</comment>
<keyword evidence="7" id="KW-0972">Capsule biogenesis/degradation</keyword>
<dbReference type="InterPro" id="IPR013525">
    <property type="entry name" value="ABC2_TM"/>
</dbReference>
<dbReference type="GO" id="GO:0015920">
    <property type="term" value="P:lipopolysaccharide transport"/>
    <property type="evidence" value="ECO:0007669"/>
    <property type="project" value="TreeGrafter"/>
</dbReference>
<organism evidence="13 14">
    <name type="scientific">Limimaricola soesokkakensis</name>
    <dbReference type="NCBI Taxonomy" id="1343159"/>
    <lineage>
        <taxon>Bacteria</taxon>
        <taxon>Pseudomonadati</taxon>
        <taxon>Pseudomonadota</taxon>
        <taxon>Alphaproteobacteria</taxon>
        <taxon>Rhodobacterales</taxon>
        <taxon>Paracoccaceae</taxon>
        <taxon>Limimaricola</taxon>
    </lineage>
</organism>
<feature type="domain" description="ABC transmembrane type-2" evidence="12">
    <location>
        <begin position="35"/>
        <end position="256"/>
    </location>
</feature>
<keyword evidence="4 11" id="KW-1003">Cell membrane</keyword>
<dbReference type="AlphaFoldDB" id="A0A1X7A290"/>
<feature type="transmembrane region" description="Helical" evidence="11">
    <location>
        <begin position="230"/>
        <end position="253"/>
    </location>
</feature>
<dbReference type="InterPro" id="IPR000412">
    <property type="entry name" value="ABC_2_transport"/>
</dbReference>
<evidence type="ECO:0000256" key="9">
    <source>
        <dbReference type="ARBA" id="ARBA00023047"/>
    </source>
</evidence>
<dbReference type="RefSeq" id="WP_085897741.1">
    <property type="nucleotide sequence ID" value="NZ_FWFY01000015.1"/>
</dbReference>
<evidence type="ECO:0000256" key="4">
    <source>
        <dbReference type="ARBA" id="ARBA00022475"/>
    </source>
</evidence>
<dbReference type="PANTHER" id="PTHR30413:SF10">
    <property type="entry name" value="CAPSULE POLYSACCHARIDE EXPORT INNER-MEMBRANE PROTEIN CTRC"/>
    <property type="match status" value="1"/>
</dbReference>
<sequence length="263" mass="28931">MSSLPAFGPPRFQAIRAIFALVLREMGTTYGRSPGGYVWAILQPIGALAIMSIAFSAVLRAPSLGTSFILFYATGFLPFSGYGEIQNKVSNALRFSKSLLAYPRVTWIDTILARLVLAVLTKVTVGCIVFTGILSVVDTRAVLDIGHILNAVLMSTCIGLGVGLMNCLLNGLVPIWSNLWSIVTAPLFLASGVFFLYEDMPEFAQEILWWNPILHAVGEMRRGFYPTYEASYVSLSYGYGLSAMLILLGLVFLRRYHKQVLEN</sequence>
<feature type="transmembrane region" description="Helical" evidence="11">
    <location>
        <begin position="176"/>
        <end position="197"/>
    </location>
</feature>
<evidence type="ECO:0000256" key="6">
    <source>
        <dbReference type="ARBA" id="ARBA00022692"/>
    </source>
</evidence>
<dbReference type="PANTHER" id="PTHR30413">
    <property type="entry name" value="INNER MEMBRANE TRANSPORT PERMEASE"/>
    <property type="match status" value="1"/>
</dbReference>
<dbReference type="InterPro" id="IPR047817">
    <property type="entry name" value="ABC2_TM_bact-type"/>
</dbReference>
<proteinExistence type="inferred from homology"/>
<evidence type="ECO:0000313" key="13">
    <source>
        <dbReference type="EMBL" id="SLN68593.1"/>
    </source>
</evidence>
<evidence type="ECO:0000256" key="7">
    <source>
        <dbReference type="ARBA" id="ARBA00022903"/>
    </source>
</evidence>
<evidence type="ECO:0000256" key="2">
    <source>
        <dbReference type="ARBA" id="ARBA00007783"/>
    </source>
</evidence>
<dbReference type="GO" id="GO:0140359">
    <property type="term" value="F:ABC-type transporter activity"/>
    <property type="evidence" value="ECO:0007669"/>
    <property type="project" value="InterPro"/>
</dbReference>
<gene>
    <name evidence="13" type="primary">kpsM</name>
    <name evidence="13" type="ORF">LOS8367_03435</name>
</gene>
<reference evidence="13 14" key="1">
    <citation type="submission" date="2017-03" db="EMBL/GenBank/DDBJ databases">
        <authorList>
            <person name="Afonso C.L."/>
            <person name="Miller P.J."/>
            <person name="Scott M.A."/>
            <person name="Spackman E."/>
            <person name="Goraichik I."/>
            <person name="Dimitrov K.M."/>
            <person name="Suarez D.L."/>
            <person name="Swayne D.E."/>
        </authorList>
    </citation>
    <scope>NUCLEOTIDE SEQUENCE [LARGE SCALE GENOMIC DNA]</scope>
    <source>
        <strain evidence="13 14">CECT 8367</strain>
    </source>
</reference>
<keyword evidence="6 11" id="KW-0812">Transmembrane</keyword>
<comment type="caution">
    <text evidence="11">Lacks conserved residue(s) required for the propagation of feature annotation.</text>
</comment>
<dbReference type="GO" id="GO:0043190">
    <property type="term" value="C:ATP-binding cassette (ABC) transporter complex"/>
    <property type="evidence" value="ECO:0007669"/>
    <property type="project" value="InterPro"/>
</dbReference>
<evidence type="ECO:0000256" key="3">
    <source>
        <dbReference type="ARBA" id="ARBA00022448"/>
    </source>
</evidence>
<keyword evidence="3 11" id="KW-0813">Transport</keyword>
<protein>
    <recommendedName>
        <fullName evidence="11">Transport permease protein</fullName>
    </recommendedName>
</protein>
<evidence type="ECO:0000313" key="14">
    <source>
        <dbReference type="Proteomes" id="UP000193495"/>
    </source>
</evidence>
<comment type="similarity">
    <text evidence="2 11">Belongs to the ABC-2 integral membrane protein family.</text>
</comment>
<dbReference type="Pfam" id="PF01061">
    <property type="entry name" value="ABC2_membrane"/>
    <property type="match status" value="1"/>
</dbReference>
<keyword evidence="8 11" id="KW-1133">Transmembrane helix</keyword>
<feature type="transmembrane region" description="Helical" evidence="11">
    <location>
        <begin position="148"/>
        <end position="169"/>
    </location>
</feature>
<dbReference type="Proteomes" id="UP000193495">
    <property type="component" value="Unassembled WGS sequence"/>
</dbReference>
<evidence type="ECO:0000256" key="11">
    <source>
        <dbReference type="RuleBase" id="RU361157"/>
    </source>
</evidence>
<evidence type="ECO:0000256" key="5">
    <source>
        <dbReference type="ARBA" id="ARBA00022597"/>
    </source>
</evidence>
<dbReference type="EMBL" id="FWFY01000015">
    <property type="protein sequence ID" value="SLN68593.1"/>
    <property type="molecule type" value="Genomic_DNA"/>
</dbReference>
<dbReference type="GO" id="GO:0015774">
    <property type="term" value="P:polysaccharide transport"/>
    <property type="evidence" value="ECO:0007669"/>
    <property type="project" value="UniProtKB-KW"/>
</dbReference>